<gene>
    <name evidence="1" type="ORF">HCU01_39230</name>
    <name evidence="2" type="ORF">SAMN05660971_04288</name>
</gene>
<dbReference type="AlphaFoldDB" id="A0A1M7MPL0"/>
<dbReference type="Proteomes" id="UP000184123">
    <property type="component" value="Unassembled WGS sequence"/>
</dbReference>
<dbReference type="Gene3D" id="3.10.620.30">
    <property type="match status" value="1"/>
</dbReference>
<dbReference type="InterPro" id="IPR038765">
    <property type="entry name" value="Papain-like_cys_pep_sf"/>
</dbReference>
<dbReference type="EMBL" id="FRCA01000019">
    <property type="protein sequence ID" value="SHM92952.1"/>
    <property type="molecule type" value="Genomic_DNA"/>
</dbReference>
<name>A0A1M7MPL0_9GAMM</name>
<dbReference type="EMBL" id="BJXU01000180">
    <property type="protein sequence ID" value="GEN25974.1"/>
    <property type="molecule type" value="Genomic_DNA"/>
</dbReference>
<dbReference type="SUPFAM" id="SSF54001">
    <property type="entry name" value="Cysteine proteinases"/>
    <property type="match status" value="1"/>
</dbReference>
<accession>A0A1M7MPL0</accession>
<evidence type="ECO:0000313" key="3">
    <source>
        <dbReference type="Proteomes" id="UP000184123"/>
    </source>
</evidence>
<protein>
    <submittedName>
        <fullName evidence="2">Transglutaminase-like cysteine proteinase BTLCP</fullName>
    </submittedName>
</protein>
<evidence type="ECO:0000313" key="4">
    <source>
        <dbReference type="Proteomes" id="UP000321726"/>
    </source>
</evidence>
<sequence length="238" mass="26618">MSDIQAMHAMAARGKFQAVWHVLVASVFILLGLAQLPPQGQAAIDTSRLRQAMQAEYGSSGLTLANQWLTLIEQLRGLDVTTQLSRVNDFFNNHVRWLEDADIWGSSDYWATPVETLGRGAGDCEDFSIAKYVTLKELGIPNERLRMIYVRARVGRSAISQAHMVLGYYETPAAEPLILDNLSRSIVRAGQRNDLDPLFSFNDSGLWAGASTQSRADPMARLSRWRSAIDRMRRQGIH</sequence>
<organism evidence="2 3">
    <name type="scientific">Halomonas cupida</name>
    <dbReference type="NCBI Taxonomy" id="44933"/>
    <lineage>
        <taxon>Bacteria</taxon>
        <taxon>Pseudomonadati</taxon>
        <taxon>Pseudomonadota</taxon>
        <taxon>Gammaproteobacteria</taxon>
        <taxon>Oceanospirillales</taxon>
        <taxon>Halomonadaceae</taxon>
        <taxon>Halomonas</taxon>
    </lineage>
</organism>
<proteinExistence type="predicted"/>
<dbReference type="RefSeq" id="WP_234987137.1">
    <property type="nucleotide sequence ID" value="NZ_BJXU01000180.1"/>
</dbReference>
<dbReference type="PANTHER" id="PTHR39327:SF1">
    <property type="entry name" value="BLR5470 PROTEIN"/>
    <property type="match status" value="1"/>
</dbReference>
<evidence type="ECO:0000313" key="2">
    <source>
        <dbReference type="EMBL" id="SHM92952.1"/>
    </source>
</evidence>
<evidence type="ECO:0000313" key="1">
    <source>
        <dbReference type="EMBL" id="GEN25974.1"/>
    </source>
</evidence>
<dbReference type="Pfam" id="PF06035">
    <property type="entry name" value="Peptidase_C93"/>
    <property type="match status" value="1"/>
</dbReference>
<dbReference type="STRING" id="44933.SAMN05660971_04288"/>
<dbReference type="Proteomes" id="UP000321726">
    <property type="component" value="Unassembled WGS sequence"/>
</dbReference>
<dbReference type="PANTHER" id="PTHR39327">
    <property type="match status" value="1"/>
</dbReference>
<keyword evidence="4" id="KW-1185">Reference proteome</keyword>
<dbReference type="InterPro" id="IPR010319">
    <property type="entry name" value="Transglutaminase-like_Cys_pept"/>
</dbReference>
<reference evidence="2 3" key="1">
    <citation type="submission" date="2016-11" db="EMBL/GenBank/DDBJ databases">
        <authorList>
            <person name="Jaros S."/>
            <person name="Januszkiewicz K."/>
            <person name="Wedrychowicz H."/>
        </authorList>
    </citation>
    <scope>NUCLEOTIDE SEQUENCE [LARGE SCALE GENOMIC DNA]</scope>
    <source>
        <strain evidence="2 3">DSM 4740</strain>
    </source>
</reference>
<reference evidence="1 4" key="2">
    <citation type="submission" date="2019-07" db="EMBL/GenBank/DDBJ databases">
        <title>Whole genome shotgun sequence of Halomonas cupida NBRC 102219.</title>
        <authorList>
            <person name="Hosoyama A."/>
            <person name="Uohara A."/>
            <person name="Ohji S."/>
            <person name="Ichikawa N."/>
        </authorList>
    </citation>
    <scope>NUCLEOTIDE SEQUENCE [LARGE SCALE GENOMIC DNA]</scope>
    <source>
        <strain evidence="1 4">NBRC 102219</strain>
    </source>
</reference>